<dbReference type="GO" id="GO:0016757">
    <property type="term" value="F:glycosyltransferase activity"/>
    <property type="evidence" value="ECO:0007669"/>
    <property type="project" value="UniProtKB-KW"/>
</dbReference>
<organism evidence="2 3">
    <name type="scientific">Vibrio rumoiensis</name>
    <dbReference type="NCBI Taxonomy" id="76258"/>
    <lineage>
        <taxon>Bacteria</taxon>
        <taxon>Pseudomonadati</taxon>
        <taxon>Pseudomonadota</taxon>
        <taxon>Gammaproteobacteria</taxon>
        <taxon>Vibrionales</taxon>
        <taxon>Vibrionaceae</taxon>
        <taxon>Vibrio</taxon>
    </lineage>
</organism>
<dbReference type="CDD" id="cd00761">
    <property type="entry name" value="Glyco_tranf_GTA_type"/>
    <property type="match status" value="1"/>
</dbReference>
<evidence type="ECO:0000313" key="2">
    <source>
        <dbReference type="EMBL" id="MFH0264237.1"/>
    </source>
</evidence>
<evidence type="ECO:0000259" key="1">
    <source>
        <dbReference type="Pfam" id="PF00535"/>
    </source>
</evidence>
<dbReference type="Pfam" id="PF00535">
    <property type="entry name" value="Glycos_transf_2"/>
    <property type="match status" value="1"/>
</dbReference>
<dbReference type="EMBL" id="JBIHSN010000002">
    <property type="protein sequence ID" value="MFH0264237.1"/>
    <property type="molecule type" value="Genomic_DNA"/>
</dbReference>
<proteinExistence type="predicted"/>
<name>A0ABW7IRH5_9VIBR</name>
<keyword evidence="2" id="KW-0328">Glycosyltransferase</keyword>
<dbReference type="Proteomes" id="UP001607151">
    <property type="component" value="Unassembled WGS sequence"/>
</dbReference>
<comment type="caution">
    <text evidence="2">The sequence shown here is derived from an EMBL/GenBank/DDBJ whole genome shotgun (WGS) entry which is preliminary data.</text>
</comment>
<evidence type="ECO:0000313" key="3">
    <source>
        <dbReference type="Proteomes" id="UP001607151"/>
    </source>
</evidence>
<dbReference type="InterPro" id="IPR001173">
    <property type="entry name" value="Glyco_trans_2-like"/>
</dbReference>
<protein>
    <submittedName>
        <fullName evidence="2">Glycosyltransferase family A protein</fullName>
        <ecNumber evidence="2">2.4.-.-</ecNumber>
    </submittedName>
</protein>
<accession>A0ABW7IRH5</accession>
<dbReference type="PANTHER" id="PTHR22916:SF3">
    <property type="entry name" value="UDP-GLCNAC:BETAGAL BETA-1,3-N-ACETYLGLUCOSAMINYLTRANSFERASE-LIKE PROTEIN 1"/>
    <property type="match status" value="1"/>
</dbReference>
<feature type="domain" description="Glycosyltransferase 2-like" evidence="1">
    <location>
        <begin position="11"/>
        <end position="115"/>
    </location>
</feature>
<keyword evidence="2" id="KW-0808">Transferase</keyword>
<dbReference type="SUPFAM" id="SSF53448">
    <property type="entry name" value="Nucleotide-diphospho-sugar transferases"/>
    <property type="match status" value="1"/>
</dbReference>
<gene>
    <name evidence="2" type="ORF">ACGRQ9_01610</name>
</gene>
<dbReference type="PANTHER" id="PTHR22916">
    <property type="entry name" value="GLYCOSYLTRANSFERASE"/>
    <property type="match status" value="1"/>
</dbReference>
<sequence length="301" mass="34766">MGKTVNEIIFTIVIPHYNNISGLKRLFDSIPDSSFIEVILVDDRSTKIKLDDVIHSQSFVNFKFFSNEEKNKGAGSCRNIGLNHASGKYILFADSDDFFLQDAFTSLVEIIKYKPDYDIYFLKPTSLSLITGLDSDRHIYYCKLVDDYLETGSDEIRFNFHVPWSKVYLKEFLLVNSITFDEVIASNDVMFSLKSGHLAKNIIACDNSIYCVTRGESSLTVTYTNSIMRSRYLVELDRLNYINRFNLNTKKISFSGMVRAYHKCIKFFDYLCLISKLFNREISLLPKSKSIKNLFISRSEK</sequence>
<dbReference type="RefSeq" id="WP_394607157.1">
    <property type="nucleotide sequence ID" value="NZ_JBIHSN010000002.1"/>
</dbReference>
<dbReference type="InterPro" id="IPR029044">
    <property type="entry name" value="Nucleotide-diphossugar_trans"/>
</dbReference>
<dbReference type="EC" id="2.4.-.-" evidence="2"/>
<dbReference type="Gene3D" id="3.90.550.10">
    <property type="entry name" value="Spore Coat Polysaccharide Biosynthesis Protein SpsA, Chain A"/>
    <property type="match status" value="1"/>
</dbReference>
<keyword evidence="3" id="KW-1185">Reference proteome</keyword>
<reference evidence="2 3" key="1">
    <citation type="submission" date="2024-10" db="EMBL/GenBank/DDBJ databases">
        <authorList>
            <person name="Yibar A."/>
            <person name="Saticioglu I.B."/>
            <person name="Duman M."/>
            <person name="Ajmi N."/>
            <person name="Gurler F."/>
            <person name="Ay H."/>
            <person name="Onuk E."/>
            <person name="Guler S."/>
            <person name="Romalde J.L."/>
        </authorList>
    </citation>
    <scope>NUCLEOTIDE SEQUENCE [LARGE SCALE GENOMIC DNA]</scope>
    <source>
        <strain evidence="2 3">14-MA-B</strain>
    </source>
</reference>